<dbReference type="InterPro" id="IPR000195">
    <property type="entry name" value="Rab-GAP-TBC_dom"/>
</dbReference>
<dbReference type="SUPFAM" id="SSF47923">
    <property type="entry name" value="Ypt/Rab-GAP domain of gyp1p"/>
    <property type="match status" value="2"/>
</dbReference>
<dbReference type="STRING" id="10228.B3RM85"/>
<name>B3RM85_TRIAD</name>
<dbReference type="PhylomeDB" id="B3RM85"/>
<dbReference type="AlphaFoldDB" id="B3RM85"/>
<organism evidence="3 4">
    <name type="scientific">Trichoplax adhaerens</name>
    <name type="common">Trichoplax reptans</name>
    <dbReference type="NCBI Taxonomy" id="10228"/>
    <lineage>
        <taxon>Eukaryota</taxon>
        <taxon>Metazoa</taxon>
        <taxon>Placozoa</taxon>
        <taxon>Uniplacotomia</taxon>
        <taxon>Trichoplacea</taxon>
        <taxon>Trichoplacidae</taxon>
        <taxon>Trichoplax</taxon>
    </lineage>
</organism>
<accession>B3RM85</accession>
<dbReference type="Proteomes" id="UP000009022">
    <property type="component" value="Unassembled WGS sequence"/>
</dbReference>
<keyword evidence="4" id="KW-1185">Reference proteome</keyword>
<dbReference type="EMBL" id="DS985241">
    <property type="protein sequence ID" value="EDV28919.1"/>
    <property type="molecule type" value="Genomic_DNA"/>
</dbReference>
<dbReference type="CTD" id="6749336"/>
<proteinExistence type="predicted"/>
<dbReference type="PROSITE" id="PS50086">
    <property type="entry name" value="TBC_RABGAP"/>
    <property type="match status" value="1"/>
</dbReference>
<dbReference type="Pfam" id="PF00566">
    <property type="entry name" value="RabGAP-TBC"/>
    <property type="match status" value="1"/>
</dbReference>
<dbReference type="InParanoid" id="B3RM85"/>
<feature type="domain" description="Rab-GAP TBC" evidence="2">
    <location>
        <begin position="109"/>
        <end position="373"/>
    </location>
</feature>
<keyword evidence="1" id="KW-0343">GTPase activation</keyword>
<dbReference type="PANTHER" id="PTHR22957:SF466">
    <property type="entry name" value="SI:DKEY-238D18.4"/>
    <property type="match status" value="1"/>
</dbReference>
<dbReference type="KEGG" id="tad:TRIADDRAFT_52272"/>
<protein>
    <recommendedName>
        <fullName evidence="2">Rab-GAP TBC domain-containing protein</fullName>
    </recommendedName>
</protein>
<dbReference type="GeneID" id="6749336"/>
<dbReference type="OrthoDB" id="10264062at2759"/>
<dbReference type="Gene3D" id="1.10.8.270">
    <property type="entry name" value="putative rabgap domain of human tbc1 domain family member 14 like domains"/>
    <property type="match status" value="1"/>
</dbReference>
<dbReference type="HOGENOM" id="CLU_004457_3_0_1"/>
<dbReference type="eggNOG" id="KOG2197">
    <property type="taxonomic scope" value="Eukaryota"/>
</dbReference>
<reference evidence="3 4" key="1">
    <citation type="journal article" date="2008" name="Nature">
        <title>The Trichoplax genome and the nature of placozoans.</title>
        <authorList>
            <person name="Srivastava M."/>
            <person name="Begovic E."/>
            <person name="Chapman J."/>
            <person name="Putnam N.H."/>
            <person name="Hellsten U."/>
            <person name="Kawashima T."/>
            <person name="Kuo A."/>
            <person name="Mitros T."/>
            <person name="Salamov A."/>
            <person name="Carpenter M.L."/>
            <person name="Signorovitch A.Y."/>
            <person name="Moreno M.A."/>
            <person name="Kamm K."/>
            <person name="Grimwood J."/>
            <person name="Schmutz J."/>
            <person name="Shapiro H."/>
            <person name="Grigoriev I.V."/>
            <person name="Buss L.W."/>
            <person name="Schierwater B."/>
            <person name="Dellaporta S.L."/>
            <person name="Rokhsar D.S."/>
        </authorList>
    </citation>
    <scope>NUCLEOTIDE SEQUENCE [LARGE SCALE GENOMIC DNA]</scope>
    <source>
        <strain evidence="3 4">Grell-BS-1999</strain>
    </source>
</reference>
<evidence type="ECO:0000259" key="2">
    <source>
        <dbReference type="PROSITE" id="PS50086"/>
    </source>
</evidence>
<evidence type="ECO:0000313" key="4">
    <source>
        <dbReference type="Proteomes" id="UP000009022"/>
    </source>
</evidence>
<dbReference type="OMA" id="FHPDIGY"/>
<gene>
    <name evidence="3" type="ORF">TRIADDRAFT_52272</name>
</gene>
<evidence type="ECO:0000256" key="1">
    <source>
        <dbReference type="ARBA" id="ARBA00022468"/>
    </source>
</evidence>
<dbReference type="PANTHER" id="PTHR22957">
    <property type="entry name" value="TBC1 DOMAIN FAMILY MEMBER GTPASE-ACTIVATING PROTEIN"/>
    <property type="match status" value="1"/>
</dbReference>
<dbReference type="RefSeq" id="XP_002108121.1">
    <property type="nucleotide sequence ID" value="XM_002108085.1"/>
</dbReference>
<dbReference type="GO" id="GO:0005096">
    <property type="term" value="F:GTPase activator activity"/>
    <property type="evidence" value="ECO:0000318"/>
    <property type="project" value="GO_Central"/>
</dbReference>
<dbReference type="SMART" id="SM00164">
    <property type="entry name" value="TBC"/>
    <property type="match status" value="1"/>
</dbReference>
<evidence type="ECO:0000313" key="3">
    <source>
        <dbReference type="EMBL" id="EDV28919.1"/>
    </source>
</evidence>
<sequence length="460" mass="52724">MDGNVAHCIDGEEDEGEIPECNGGIQVIVNAATACHAEGQSKSAILEDVLATGQGDRNNLNLTGWKRTAAVNDRSAQSPLTKEIWEKHIDKDGRVTNEDKIRERIFKGGINPIDRKDVWKFLFGMYLFNSTFRERQALDEERAVRYFALRARWQFELRKYNVYHQDDVNNINSDEPVFMVVQKQVKLYACRQPFDENLTLQAIRTIDKDVPRTDRVIDFYQLVFIHVKVLMLTPYLMEQSLRRGEQGDKRLESLRHILITFAAFHPGVTYAQGMNDVLSRFLVVLESEVDAFWCFNYFIERVENDFRESGMLLKIASVQRLLMVLDSKLFEYLESLNASDLMICHSGHLEPHSYEGAMAIEQQRILEIEKGGGCVHGLEVDVNSEFTFDIFVSVAVLMIFRANIMKAADATEVFSCLNNLTTGMDLNTVIEVAECLFFIYCRTTVRDSFEIIQSGKEAEE</sequence>
<dbReference type="InterPro" id="IPR035969">
    <property type="entry name" value="Rab-GAP_TBC_sf"/>
</dbReference>